<evidence type="ECO:0000259" key="1">
    <source>
        <dbReference type="PROSITE" id="PS50878"/>
    </source>
</evidence>
<dbReference type="InterPro" id="IPR000477">
    <property type="entry name" value="RT_dom"/>
</dbReference>
<dbReference type="AlphaFoldDB" id="A0A9Q3DNU7"/>
<dbReference type="PANTHER" id="PTHR33481:SF1">
    <property type="entry name" value="ENDONUCLEASE_EXONUCLEASE_PHOSPHATASE DOMAIN-CONTAINING PROTEIN-RELATED"/>
    <property type="match status" value="1"/>
</dbReference>
<dbReference type="OrthoDB" id="2740572at2759"/>
<dbReference type="PROSITE" id="PS50878">
    <property type="entry name" value="RT_POL"/>
    <property type="match status" value="1"/>
</dbReference>
<protein>
    <recommendedName>
        <fullName evidence="1">Reverse transcriptase domain-containing protein</fullName>
    </recommendedName>
</protein>
<evidence type="ECO:0000313" key="3">
    <source>
        <dbReference type="Proteomes" id="UP000765509"/>
    </source>
</evidence>
<dbReference type="Gene3D" id="3.30.420.10">
    <property type="entry name" value="Ribonuclease H-like superfamily/Ribonuclease H"/>
    <property type="match status" value="1"/>
</dbReference>
<dbReference type="PANTHER" id="PTHR33481">
    <property type="entry name" value="REVERSE TRANSCRIPTASE"/>
    <property type="match status" value="1"/>
</dbReference>
<accession>A0A9Q3DNU7</accession>
<dbReference type="GO" id="GO:0003676">
    <property type="term" value="F:nucleic acid binding"/>
    <property type="evidence" value="ECO:0007669"/>
    <property type="project" value="InterPro"/>
</dbReference>
<reference evidence="2" key="1">
    <citation type="submission" date="2021-03" db="EMBL/GenBank/DDBJ databases">
        <title>Draft genome sequence of rust myrtle Austropuccinia psidii MF-1, a brazilian biotype.</title>
        <authorList>
            <person name="Quecine M.C."/>
            <person name="Pachon D.M.R."/>
            <person name="Bonatelli M.L."/>
            <person name="Correr F.H."/>
            <person name="Franceschini L.M."/>
            <person name="Leite T.F."/>
            <person name="Margarido G.R.A."/>
            <person name="Almeida C.A."/>
            <person name="Ferrarezi J.A."/>
            <person name="Labate C.A."/>
        </authorList>
    </citation>
    <scope>NUCLEOTIDE SEQUENCE</scope>
    <source>
        <strain evidence="2">MF-1</strain>
    </source>
</reference>
<dbReference type="InterPro" id="IPR012337">
    <property type="entry name" value="RNaseH-like_sf"/>
</dbReference>
<feature type="domain" description="Reverse transcriptase" evidence="1">
    <location>
        <begin position="1"/>
        <end position="156"/>
    </location>
</feature>
<proteinExistence type="predicted"/>
<dbReference type="EMBL" id="AVOT02017244">
    <property type="protein sequence ID" value="MBW0503237.1"/>
    <property type="molecule type" value="Genomic_DNA"/>
</dbReference>
<organism evidence="2 3">
    <name type="scientific">Austropuccinia psidii MF-1</name>
    <dbReference type="NCBI Taxonomy" id="1389203"/>
    <lineage>
        <taxon>Eukaryota</taxon>
        <taxon>Fungi</taxon>
        <taxon>Dikarya</taxon>
        <taxon>Basidiomycota</taxon>
        <taxon>Pucciniomycotina</taxon>
        <taxon>Pucciniomycetes</taxon>
        <taxon>Pucciniales</taxon>
        <taxon>Sphaerophragmiaceae</taxon>
        <taxon>Austropuccinia</taxon>
    </lineage>
</organism>
<dbReference type="InterPro" id="IPR036397">
    <property type="entry name" value="RNaseH_sf"/>
</dbReference>
<dbReference type="Proteomes" id="UP000765509">
    <property type="component" value="Unassembled WGS sequence"/>
</dbReference>
<name>A0A9Q3DNU7_9BASI</name>
<evidence type="ECO:0000313" key="2">
    <source>
        <dbReference type="EMBL" id="MBW0503237.1"/>
    </source>
</evidence>
<gene>
    <name evidence="2" type="ORF">O181_042952</name>
</gene>
<dbReference type="SUPFAM" id="SSF53098">
    <property type="entry name" value="Ribonuclease H-like"/>
    <property type="match status" value="1"/>
</dbReference>
<dbReference type="GO" id="GO:0004523">
    <property type="term" value="F:RNA-DNA hybrid ribonuclease activity"/>
    <property type="evidence" value="ECO:0007669"/>
    <property type="project" value="InterPro"/>
</dbReference>
<keyword evidence="3" id="KW-1185">Reference proteome</keyword>
<dbReference type="Pfam" id="PF00078">
    <property type="entry name" value="RVT_1"/>
    <property type="match status" value="1"/>
</dbReference>
<sequence>MFLDVKSAYPSVHRKRLIHVLERKTCPPYLCYIIDSFLFDRTTSLKFDDFVSQIFSVPNGLPQRSPLSVTLYLIYNSSLLLPNPPSLNTNDLSIAYIDNVTHLLAVDNVQQGRNRAEEVMARSKNCGARYRAIFDDKKTNLMIFTRKQQPLHKIEIAHSTYTLQKESSITLPKKNTPGKYLTNKIFNNFQLWSQCFPIKLYWCPGHTGIQQNEEVDTLAKEAASSTTISYYTLHHISTSKLKQTTNHNSRTPPILSDTEMSRVKFRTLPKIIIQELNQLEKGLASTIQQLRSDHSPLNAYLYQIKQIPSPRCENCNTQETTSHYLL</sequence>
<comment type="caution">
    <text evidence="2">The sequence shown here is derived from an EMBL/GenBank/DDBJ whole genome shotgun (WGS) entry which is preliminary data.</text>
</comment>